<dbReference type="GO" id="GO:0051225">
    <property type="term" value="P:spindle assembly"/>
    <property type="evidence" value="ECO:0007669"/>
    <property type="project" value="TreeGrafter"/>
</dbReference>
<dbReference type="GO" id="GO:0051321">
    <property type="term" value="P:meiotic cell cycle"/>
    <property type="evidence" value="ECO:0007669"/>
    <property type="project" value="TreeGrafter"/>
</dbReference>
<dbReference type="GO" id="GO:0043015">
    <property type="term" value="F:gamma-tubulin binding"/>
    <property type="evidence" value="ECO:0007669"/>
    <property type="project" value="InterPro"/>
</dbReference>
<evidence type="ECO:0000256" key="5">
    <source>
        <dbReference type="RuleBase" id="RU363050"/>
    </source>
</evidence>
<keyword evidence="8" id="KW-1185">Reference proteome</keyword>
<dbReference type="PANTHER" id="PTHR19302">
    <property type="entry name" value="GAMMA TUBULIN COMPLEX PROTEIN"/>
    <property type="match status" value="1"/>
</dbReference>
<protein>
    <recommendedName>
        <fullName evidence="5">Gamma-tubulin complex component</fullName>
    </recommendedName>
</protein>
<dbReference type="InterPro" id="IPR042241">
    <property type="entry name" value="GCP_C_sf"/>
</dbReference>
<dbReference type="GO" id="GO:0000930">
    <property type="term" value="C:gamma-tubulin complex"/>
    <property type="evidence" value="ECO:0007669"/>
    <property type="project" value="TreeGrafter"/>
</dbReference>
<dbReference type="PANTHER" id="PTHR19302:SF33">
    <property type="entry name" value="GAMMA-TUBULIN COMPLEX COMPONENT 5"/>
    <property type="match status" value="1"/>
</dbReference>
<dbReference type="GO" id="GO:0005874">
    <property type="term" value="C:microtubule"/>
    <property type="evidence" value="ECO:0007669"/>
    <property type="project" value="UniProtKB-KW"/>
</dbReference>
<keyword evidence="3 5" id="KW-0493">Microtubule</keyword>
<dbReference type="GO" id="GO:0000922">
    <property type="term" value="C:spindle pole"/>
    <property type="evidence" value="ECO:0007669"/>
    <property type="project" value="InterPro"/>
</dbReference>
<dbReference type="GO" id="GO:0000278">
    <property type="term" value="P:mitotic cell cycle"/>
    <property type="evidence" value="ECO:0007669"/>
    <property type="project" value="TreeGrafter"/>
</dbReference>
<dbReference type="EMBL" id="JAMZMK010006228">
    <property type="protein sequence ID" value="KAI7750047.1"/>
    <property type="molecule type" value="Genomic_DNA"/>
</dbReference>
<organism evidence="7 8">
    <name type="scientific">Ambrosia artemisiifolia</name>
    <name type="common">Common ragweed</name>
    <dbReference type="NCBI Taxonomy" id="4212"/>
    <lineage>
        <taxon>Eukaryota</taxon>
        <taxon>Viridiplantae</taxon>
        <taxon>Streptophyta</taxon>
        <taxon>Embryophyta</taxon>
        <taxon>Tracheophyta</taxon>
        <taxon>Spermatophyta</taxon>
        <taxon>Magnoliopsida</taxon>
        <taxon>eudicotyledons</taxon>
        <taxon>Gunneridae</taxon>
        <taxon>Pentapetalae</taxon>
        <taxon>asterids</taxon>
        <taxon>campanulids</taxon>
        <taxon>Asterales</taxon>
        <taxon>Asteraceae</taxon>
        <taxon>Asteroideae</taxon>
        <taxon>Heliantheae alliance</taxon>
        <taxon>Heliantheae</taxon>
        <taxon>Ambrosia</taxon>
    </lineage>
</organism>
<dbReference type="Proteomes" id="UP001206925">
    <property type="component" value="Unassembled WGS sequence"/>
</dbReference>
<accession>A0AAD5CY65</accession>
<sequence length="196" mass="21868">MKVTYSVLHGLCMDQSWCRPLMIAEVTISPSSGLDGTPLRIIKEHIGLTTEVEGNSGLLTAVILSSAFAISSSGQDTYYQQVMTFLLRVKRAKFALDKARDGCGSCTHLWDGIKISLILQRNVTDRNKVRQQLMDRVYHSAWSEMCEGMAATGSLDEVIQVHEAYLLSIQCRHFVVLDKLWALIASRINIILGPIR</sequence>
<evidence type="ECO:0000313" key="8">
    <source>
        <dbReference type="Proteomes" id="UP001206925"/>
    </source>
</evidence>
<dbReference type="GO" id="GO:0031122">
    <property type="term" value="P:cytoplasmic microtubule organization"/>
    <property type="evidence" value="ECO:0007669"/>
    <property type="project" value="TreeGrafter"/>
</dbReference>
<evidence type="ECO:0000256" key="3">
    <source>
        <dbReference type="ARBA" id="ARBA00022701"/>
    </source>
</evidence>
<comment type="function">
    <text evidence="5">Component of the gamma-tubulin ring complex (gTuRC) which mediates microtubule nucleation.</text>
</comment>
<evidence type="ECO:0000313" key="7">
    <source>
        <dbReference type="EMBL" id="KAI7750047.1"/>
    </source>
</evidence>
<keyword evidence="4 5" id="KW-0206">Cytoskeleton</keyword>
<evidence type="ECO:0000256" key="4">
    <source>
        <dbReference type="ARBA" id="ARBA00023212"/>
    </source>
</evidence>
<dbReference type="AlphaFoldDB" id="A0AAD5CY65"/>
<feature type="domain" description="Gamma tubulin complex component C-terminal" evidence="6">
    <location>
        <begin position="78"/>
        <end position="192"/>
    </location>
</feature>
<dbReference type="Pfam" id="PF04130">
    <property type="entry name" value="GCP_C_terminal"/>
    <property type="match status" value="1"/>
</dbReference>
<evidence type="ECO:0000256" key="2">
    <source>
        <dbReference type="ARBA" id="ARBA00022490"/>
    </source>
</evidence>
<gene>
    <name evidence="7" type="ORF">M8C21_012959</name>
</gene>
<dbReference type="GO" id="GO:0007020">
    <property type="term" value="P:microtubule nucleation"/>
    <property type="evidence" value="ECO:0007669"/>
    <property type="project" value="InterPro"/>
</dbReference>
<name>A0AAD5CY65_AMBAR</name>
<evidence type="ECO:0000259" key="6">
    <source>
        <dbReference type="Pfam" id="PF04130"/>
    </source>
</evidence>
<keyword evidence="2 5" id="KW-0963">Cytoplasm</keyword>
<proteinExistence type="inferred from homology"/>
<reference evidence="7" key="1">
    <citation type="submission" date="2022-06" db="EMBL/GenBank/DDBJ databases">
        <title>Uncovering the hologenomic basis of an extraordinary plant invasion.</title>
        <authorList>
            <person name="Bieker V.C."/>
            <person name="Martin M.D."/>
            <person name="Gilbert T."/>
            <person name="Hodgins K."/>
            <person name="Battlay P."/>
            <person name="Petersen B."/>
            <person name="Wilson J."/>
        </authorList>
    </citation>
    <scope>NUCLEOTIDE SEQUENCE</scope>
    <source>
        <strain evidence="7">AA19_3_7</strain>
        <tissue evidence="7">Leaf</tissue>
    </source>
</reference>
<dbReference type="Gene3D" id="1.20.120.1900">
    <property type="entry name" value="Gamma-tubulin complex, C-terminal domain"/>
    <property type="match status" value="1"/>
</dbReference>
<dbReference type="InterPro" id="IPR040457">
    <property type="entry name" value="GCP_C"/>
</dbReference>
<dbReference type="InterPro" id="IPR007259">
    <property type="entry name" value="GCP"/>
</dbReference>
<evidence type="ECO:0000256" key="1">
    <source>
        <dbReference type="ARBA" id="ARBA00010337"/>
    </source>
</evidence>
<dbReference type="GO" id="GO:0051011">
    <property type="term" value="F:microtubule minus-end binding"/>
    <property type="evidence" value="ECO:0007669"/>
    <property type="project" value="TreeGrafter"/>
</dbReference>
<comment type="subcellular location">
    <subcellularLocation>
        <location evidence="5">Cytoplasm</location>
        <location evidence="5">Cytoskeleton</location>
        <location evidence="5">Microtubule organizing center</location>
    </subcellularLocation>
</comment>
<comment type="caution">
    <text evidence="7">The sequence shown here is derived from an EMBL/GenBank/DDBJ whole genome shotgun (WGS) entry which is preliminary data.</text>
</comment>
<comment type="similarity">
    <text evidence="1 5">Belongs to the TUBGCP family.</text>
</comment>